<organism evidence="1">
    <name type="scientific">Siphoviridae sp. ctYBm1</name>
    <dbReference type="NCBI Taxonomy" id="2826374"/>
    <lineage>
        <taxon>Viruses</taxon>
        <taxon>Duplodnaviria</taxon>
        <taxon>Heunggongvirae</taxon>
        <taxon>Uroviricota</taxon>
        <taxon>Caudoviricetes</taxon>
    </lineage>
</organism>
<sequence>MFRRIIREIGFRTLALYAVLEEAYVEKLEKQGYISEDSEYHKRRLITVQKVLNKLRNEGF</sequence>
<evidence type="ECO:0000313" key="1">
    <source>
        <dbReference type="EMBL" id="DAD72820.1"/>
    </source>
</evidence>
<name>A0A8S5LS21_9CAUD</name>
<protein>
    <submittedName>
        <fullName evidence="1">Uncharacterized protein</fullName>
    </submittedName>
</protein>
<proteinExistence type="predicted"/>
<dbReference type="EMBL" id="BK014726">
    <property type="protein sequence ID" value="DAD72820.1"/>
    <property type="molecule type" value="Genomic_DNA"/>
</dbReference>
<reference evidence="1" key="1">
    <citation type="journal article" date="2021" name="Proc. Natl. Acad. Sci. U.S.A.">
        <title>A Catalog of Tens of Thousands of Viruses from Human Metagenomes Reveals Hidden Associations with Chronic Diseases.</title>
        <authorList>
            <person name="Tisza M.J."/>
            <person name="Buck C.B."/>
        </authorList>
    </citation>
    <scope>NUCLEOTIDE SEQUENCE</scope>
    <source>
        <strain evidence="1">CtYBm1</strain>
    </source>
</reference>
<accession>A0A8S5LS21</accession>